<accession>A0ABN6T0W4</accession>
<proteinExistence type="predicted"/>
<protein>
    <submittedName>
        <fullName evidence="1">Uncharacterized protein</fullName>
    </submittedName>
</protein>
<evidence type="ECO:0000313" key="2">
    <source>
        <dbReference type="Proteomes" id="UP001163387"/>
    </source>
</evidence>
<dbReference type="InterPro" id="IPR024524">
    <property type="entry name" value="DUF3800"/>
</dbReference>
<evidence type="ECO:0000313" key="1">
    <source>
        <dbReference type="EMBL" id="BDT03884.1"/>
    </source>
</evidence>
<name>A0ABN6T0W4_9MOLU</name>
<organism evidence="1 2">
    <name type="scientific">Spiroplasma ixodetis</name>
    <dbReference type="NCBI Taxonomy" id="2141"/>
    <lineage>
        <taxon>Bacteria</taxon>
        <taxon>Bacillati</taxon>
        <taxon>Mycoplasmatota</taxon>
        <taxon>Mollicutes</taxon>
        <taxon>Entomoplasmatales</taxon>
        <taxon>Spiroplasmataceae</taxon>
        <taxon>Spiroplasma</taxon>
    </lineage>
</organism>
<reference evidence="1 2" key="1">
    <citation type="journal article" date="2022" name="Front. Microbiol.">
        <title>Male-killing mechanisms vary between Spiroplasma species.</title>
        <authorList>
            <person name="Arai H."/>
            <person name="Inoue M."/>
            <person name="Kageyama D."/>
        </authorList>
    </citation>
    <scope>NUCLEOTIDE SEQUENCE [LARGE SCALE GENOMIC DNA]</scope>
    <source>
        <strain evidence="2">sHm</strain>
    </source>
</reference>
<dbReference type="Pfam" id="PF12686">
    <property type="entry name" value="DUF3800"/>
    <property type="match status" value="1"/>
</dbReference>
<dbReference type="EMBL" id="AP026933">
    <property type="protein sequence ID" value="BDT03884.1"/>
    <property type="molecule type" value="Genomic_DNA"/>
</dbReference>
<sequence length="194" mass="23466">MLNKIFENIKEYFEDESEINFRIDERQDKGLFPNGLEQYLKQNWKLCNVNENIKLNVKYLDSKTNLDIQMADYIANIIFVKKNYPEHSQPINFINDWELNNKLIWDYEDYHNKKIIEKDEVKTTKNTHVTHVNLVNVKKIDKIKEFKKVNNNVLIENIYQKVNFWTLTHYKNGRILIQGKEIIELIKILEIENF</sequence>
<gene>
    <name evidence="1" type="ORF">SHM_15300</name>
</gene>
<dbReference type="Proteomes" id="UP001163387">
    <property type="component" value="Chromosome"/>
</dbReference>
<keyword evidence="2" id="KW-1185">Reference proteome</keyword>